<reference evidence="1" key="1">
    <citation type="journal article" date="2014" name="Front. Microbiol.">
        <title>High frequency of phylogenetically diverse reductive dehalogenase-homologous genes in deep subseafloor sedimentary metagenomes.</title>
        <authorList>
            <person name="Kawai M."/>
            <person name="Futagami T."/>
            <person name="Toyoda A."/>
            <person name="Takaki Y."/>
            <person name="Nishi S."/>
            <person name="Hori S."/>
            <person name="Arai W."/>
            <person name="Tsubouchi T."/>
            <person name="Morono Y."/>
            <person name="Uchiyama I."/>
            <person name="Ito T."/>
            <person name="Fujiyama A."/>
            <person name="Inagaki F."/>
            <person name="Takami H."/>
        </authorList>
    </citation>
    <scope>NUCLEOTIDE SEQUENCE</scope>
    <source>
        <strain evidence="1">Expedition CK06-06</strain>
    </source>
</reference>
<proteinExistence type="predicted"/>
<dbReference type="EMBL" id="BARU01008400">
    <property type="protein sequence ID" value="GAH40764.1"/>
    <property type="molecule type" value="Genomic_DNA"/>
</dbReference>
<feature type="non-terminal residue" evidence="1">
    <location>
        <position position="1"/>
    </location>
</feature>
<sequence>SKFSGIAVPSAIASGGTVSAKGQFNLHWGEAWSLSDIQVPGKISADKFSFNKSFPTVSNDPLVKIITTGMIYGNDGSVLAPAAPPEVAVPPQSVARSPRLDSYDPEYDNMFQLWDRTSQPGDRLNIPDGEGNFPDEFTYVVNELLSDLEYDLWKELALERGQYYRPDSAGEFYDNEGYPLYVDSETNEITRASETNGSSNKRATINALSLYPQSGEFDDDVLPASIVFIDTLDGNPPYDNGGGDTNLCDLKLTGGSTTADYFYTKGVLYICGSLHVGGLGPGSTPLLSLTNPNTGSPEEVNIWHNGLIFMEGDFVNQGTSAVFGSIVAKKSFHSGGSPEVYYNVLLKSGMAFPFASRISILQWQS</sequence>
<comment type="caution">
    <text evidence="1">The sequence shown here is derived from an EMBL/GenBank/DDBJ whole genome shotgun (WGS) entry which is preliminary data.</text>
</comment>
<organism evidence="1">
    <name type="scientific">marine sediment metagenome</name>
    <dbReference type="NCBI Taxonomy" id="412755"/>
    <lineage>
        <taxon>unclassified sequences</taxon>
        <taxon>metagenomes</taxon>
        <taxon>ecological metagenomes</taxon>
    </lineage>
</organism>
<evidence type="ECO:0000313" key="1">
    <source>
        <dbReference type="EMBL" id="GAH40764.1"/>
    </source>
</evidence>
<gene>
    <name evidence="1" type="ORF">S03H2_16446</name>
</gene>
<name>X1GGL9_9ZZZZ</name>
<dbReference type="AlphaFoldDB" id="X1GGL9"/>
<protein>
    <submittedName>
        <fullName evidence="1">Uncharacterized protein</fullName>
    </submittedName>
</protein>
<accession>X1GGL9</accession>